<dbReference type="Pfam" id="PF14390">
    <property type="entry name" value="DUF4420"/>
    <property type="match status" value="1"/>
</dbReference>
<evidence type="ECO:0000313" key="2">
    <source>
        <dbReference type="Proteomes" id="UP000655589"/>
    </source>
</evidence>
<organism evidence="1 2">
    <name type="scientific">Promicromonospora citrea</name>
    <dbReference type="NCBI Taxonomy" id="43677"/>
    <lineage>
        <taxon>Bacteria</taxon>
        <taxon>Bacillati</taxon>
        <taxon>Actinomycetota</taxon>
        <taxon>Actinomycetes</taxon>
        <taxon>Micrococcales</taxon>
        <taxon>Promicromonosporaceae</taxon>
        <taxon>Promicromonospora</taxon>
    </lineage>
</organism>
<proteinExistence type="predicted"/>
<sequence>MTGTSRTSFEAEWQRLLAAPPSSDTRLRVHELPRETSWGHVSLAVDQDGSRHLLVPILSSTRVRSGLDGPGLVLRKRVLEDERSHTTYVALSCGRPELSYLFDDLCADVVVELEELGHQPMKAVYQVVDRWRSLFDRPAGVLSDEAASGLYGELLVLRRLLRDDASAHRCWAGPHGARHDFVLAGVAVEAKTTSHVEGRVIRIHGLDQLEPPENAQLLLAVFRLASASTANAVTLRELAEEVVTLSDDEPAVHTLLSAAGYVIGAVEGNDARAWTVSDERWYAVDDTFPRLTRAGLTAAGVPETVVDVDYSVDLTAGVPAALPQTDVAHLLSSGAPTNHD</sequence>
<reference evidence="1" key="2">
    <citation type="submission" date="2020-09" db="EMBL/GenBank/DDBJ databases">
        <authorList>
            <person name="Sun Q."/>
            <person name="Ohkuma M."/>
        </authorList>
    </citation>
    <scope>NUCLEOTIDE SEQUENCE</scope>
    <source>
        <strain evidence="1">JCM 3051</strain>
    </source>
</reference>
<dbReference type="EMBL" id="BMPT01000018">
    <property type="protein sequence ID" value="GGM37867.1"/>
    <property type="molecule type" value="Genomic_DNA"/>
</dbReference>
<keyword evidence="2" id="KW-1185">Reference proteome</keyword>
<dbReference type="RefSeq" id="WP_171104117.1">
    <property type="nucleotide sequence ID" value="NZ_BMPT01000018.1"/>
</dbReference>
<dbReference type="AlphaFoldDB" id="A0A8H9L704"/>
<accession>A0A8H9L704</accession>
<name>A0A8H9L704_9MICO</name>
<dbReference type="Proteomes" id="UP000655589">
    <property type="component" value="Unassembled WGS sequence"/>
</dbReference>
<gene>
    <name evidence="1" type="ORF">GCM10010102_36850</name>
</gene>
<reference evidence="1" key="1">
    <citation type="journal article" date="2014" name="Int. J. Syst. Evol. Microbiol.">
        <title>Complete genome sequence of Corynebacterium casei LMG S-19264T (=DSM 44701T), isolated from a smear-ripened cheese.</title>
        <authorList>
            <consortium name="US DOE Joint Genome Institute (JGI-PGF)"/>
            <person name="Walter F."/>
            <person name="Albersmeier A."/>
            <person name="Kalinowski J."/>
            <person name="Ruckert C."/>
        </authorList>
    </citation>
    <scope>NUCLEOTIDE SEQUENCE</scope>
    <source>
        <strain evidence="1">JCM 3051</strain>
    </source>
</reference>
<evidence type="ECO:0000313" key="1">
    <source>
        <dbReference type="EMBL" id="GGM37867.1"/>
    </source>
</evidence>
<protein>
    <submittedName>
        <fullName evidence="1">Uncharacterized protein</fullName>
    </submittedName>
</protein>
<dbReference type="InterPro" id="IPR025534">
    <property type="entry name" value="DUF4420"/>
</dbReference>
<comment type="caution">
    <text evidence="1">The sequence shown here is derived from an EMBL/GenBank/DDBJ whole genome shotgun (WGS) entry which is preliminary data.</text>
</comment>